<proteinExistence type="predicted"/>
<feature type="domain" description="BIG2" evidence="2">
    <location>
        <begin position="705"/>
        <end position="782"/>
    </location>
</feature>
<evidence type="ECO:0000259" key="2">
    <source>
        <dbReference type="SMART" id="SM00635"/>
    </source>
</evidence>
<dbReference type="PANTHER" id="PTHR36453:SF1">
    <property type="entry name" value="RIGHT HANDED BETA HELIX DOMAIN-CONTAINING PROTEIN"/>
    <property type="match status" value="1"/>
</dbReference>
<dbReference type="InterPro" id="IPR012334">
    <property type="entry name" value="Pectin_lyas_fold"/>
</dbReference>
<feature type="domain" description="BIG2" evidence="2">
    <location>
        <begin position="344"/>
        <end position="426"/>
    </location>
</feature>
<feature type="compositionally biased region" description="Basic residues" evidence="1">
    <location>
        <begin position="1"/>
        <end position="11"/>
    </location>
</feature>
<dbReference type="SUPFAM" id="SSF51126">
    <property type="entry name" value="Pectin lyase-like"/>
    <property type="match status" value="1"/>
</dbReference>
<feature type="domain" description="BIG2" evidence="2">
    <location>
        <begin position="621"/>
        <end position="698"/>
    </location>
</feature>
<dbReference type="OrthoDB" id="9808066at2"/>
<dbReference type="Pfam" id="PF22585">
    <property type="entry name" value="Sialidase-like_CBM"/>
    <property type="match status" value="2"/>
</dbReference>
<dbReference type="Gene3D" id="2.160.20.10">
    <property type="entry name" value="Single-stranded right-handed beta-helix, Pectin lyase-like"/>
    <property type="match status" value="2"/>
</dbReference>
<accession>A0A4S4BVG1</accession>
<dbReference type="Proteomes" id="UP000310636">
    <property type="component" value="Unassembled WGS sequence"/>
</dbReference>
<protein>
    <recommendedName>
        <fullName evidence="2">BIG2 domain-containing protein</fullName>
    </recommendedName>
</protein>
<dbReference type="Gene3D" id="2.60.120.560">
    <property type="entry name" value="Exo-inulinase, domain 1"/>
    <property type="match status" value="1"/>
</dbReference>
<feature type="domain" description="BIG2" evidence="2">
    <location>
        <begin position="1486"/>
        <end position="1561"/>
    </location>
</feature>
<evidence type="ECO:0000256" key="1">
    <source>
        <dbReference type="SAM" id="MobiDB-lite"/>
    </source>
</evidence>
<reference evidence="3 4" key="1">
    <citation type="submission" date="2019-04" db="EMBL/GenBank/DDBJ databases">
        <title>Cohnella sp. nov. isolated from preserved vegetables.</title>
        <authorList>
            <person name="Lin S.-Y."/>
            <person name="Hung M.-H."/>
            <person name="Young C.-C."/>
        </authorList>
    </citation>
    <scope>NUCLEOTIDE SEQUENCE [LARGE SCALE GENOMIC DNA]</scope>
    <source>
        <strain evidence="3 4">CC-MHH1044</strain>
    </source>
</reference>
<feature type="domain" description="BIG2" evidence="2">
    <location>
        <begin position="258"/>
        <end position="332"/>
    </location>
</feature>
<dbReference type="EMBL" id="SSOB01000014">
    <property type="protein sequence ID" value="THF79130.1"/>
    <property type="molecule type" value="Genomic_DNA"/>
</dbReference>
<feature type="domain" description="BIG2" evidence="2">
    <location>
        <begin position="1380"/>
        <end position="1461"/>
    </location>
</feature>
<evidence type="ECO:0000313" key="4">
    <source>
        <dbReference type="Proteomes" id="UP000310636"/>
    </source>
</evidence>
<dbReference type="InterPro" id="IPR008964">
    <property type="entry name" value="Invasin/intimin_cell_adhesion"/>
</dbReference>
<name>A0A4S4BVG1_9BACL</name>
<dbReference type="InterPro" id="IPR054490">
    <property type="entry name" value="BT_1020-like_b-sandwich_1"/>
</dbReference>
<dbReference type="InterPro" id="IPR048482">
    <property type="entry name" value="GH141_ins"/>
</dbReference>
<sequence length="1766" mass="191631">MNPPRRGRRFGWTRPNRAERSERGEGGVNVNRKVVRRLTRLARLLMASLLLQAIVWHAPKAASAEEIGAGDLYQESFNGIAAGNKPAGSDWSFGEAYGSVSVAETPDSSDKSLRIERTDVDTASGLYARKSFATPLTGRFIVRTRVMAEQTNAAVVAMSLRSSDSKEFLAVTLTAQGQIRYQTATGSVVLQSYAEDVWYDIAAVVDTDTQQYGIVIDGQWKVGPIAFKDLDAENFKRIEYQVYKTTPGTAYFDELSVYSHEVDLSASSVTLPLGQSDALEADVTPGWPALEGVTWTTSDPSVVRVDSSGAITAYGYGTAAVRATSVGGAYAECIVTVPSGPNVPVTGLSLDGDALTIREGDVVPLEAYLQPFYASNKGIEWASSEPSVVSVVYDAGSSIATLTGLEPGESVITAVSEDGDYGDSLTVTVLRQPDLFDESFEGYAEGTKPTSLTVPTASGADATVTSKPYSSGKALRIEKTEATSSSYMVTRSVPTGNEKMKLSMKAMAKQKNAVAYVSAIRNRAGTAILYVAFHNTGKISVFHSGAWEAVQAYETNRWYQFDLAIDTTTGTYDLYIDGEPKRVGLPLMASGSEVATLQFGIYSLSTGTAYYDDIQGYSYEAVTGVSTSGLPSELSLGRTYRLRPELAPIEPTFESASWSSSDEAVVSIDELGNATAVGLGTATLTAVTTDGSFTDQAMVQVVEKLPESLVLTPSSLTLPVGSDRQLVPAMEPYDATNGNVTWASSDTGVATVDEEGRVFAVGAGTATITATTEEEEIAATSSLTVVNRSVQAELYVSPDGDDGNPGTLASPYRTLERARDAARTMNDEMTGDIVIYLRGGDYALDSTFYLDERDSGSNGYRIVYRAYEGEEPVVEGGKRITGWTLYDAENNIYKADAGFDIETRQLYVDGVRAVRARSDGGLTNPEIVSGGYRSDDIELAGWGNIGDMELVLKAEWTNPRNRIASITTDNGQAVITMQQPGWSYVTSKDSVDYPWYIENAYELIDRPGEWYLDRTTDTFYYKPRPGENMSTADVVAPVLEKLMHIEGTTLDTPVDGIRFEGLTFSYATWLRPSGDRGHADGQNNSLRDDNEKLPPGNIQVEKAAHIDFIGNDFSKLGIIGLEMINGVQQVQIVGNRFYDISGGAVDIGEVSKFDPDIYLPSDPRLVMRGFTIENNYVHDIGIDYRSSAAFGLGFLVDSSISHNELFNLPYDGITIGFGFDLIPTSVLRNVKIHANFIHDLMGDQIYDGGAIYTLGRTGGSLNDMNEITENYVRNQMNRYGTIYNDQGSTNWAIERNVIDQSESPVWDEIFPANWAFVNGGSYNILYDSNYTTVSNTRLYGDNVSTVNTYLYPDADWPTEALEIIDNSGLEEPYRAMAEDVPERIAVPAALNVSTGNSVALNVTAADGKDGTVDLDGADLFYYSDDESVAEVSVSGSVYGVGSGVATVHVGVKVGDMLWMKQVPVYVDDEFSRIDAYYGENKARYDLGGELELLKGAKKQLYVEAKSIFGQTLEPSSLSYTSSDENVATISAQGLLTAIDSGTADIEFELVVDGVPRTKLVEVTVFQIGDDAGLTYTPTSFEDAINDPTNWYVSATGSGNLQASADEIEISTPAGFATYTGETYEDELLEMDVRIDADGGWPSLALRVQESDEAFDSPTNDLYLLVFKTDVIELHRFNGGVRTVIYGSINGYTSIGGPAIPNDYLPFRETRRVQFGAVNESGGVRLILNIDGRNVFYFLDDEAERIEDSGYFGLYARSGSIMLKTPE</sequence>
<dbReference type="Pfam" id="PF02368">
    <property type="entry name" value="Big_2"/>
    <property type="match status" value="4"/>
</dbReference>
<dbReference type="Gene3D" id="2.60.40.1080">
    <property type="match status" value="5"/>
</dbReference>
<gene>
    <name evidence="3" type="ORF">E6C55_13020</name>
</gene>
<dbReference type="InterPro" id="IPR003343">
    <property type="entry name" value="Big_2"/>
</dbReference>
<organism evidence="3 4">
    <name type="scientific">Cohnella fermenti</name>
    <dbReference type="NCBI Taxonomy" id="2565925"/>
    <lineage>
        <taxon>Bacteria</taxon>
        <taxon>Bacillati</taxon>
        <taxon>Bacillota</taxon>
        <taxon>Bacilli</taxon>
        <taxon>Bacillales</taxon>
        <taxon>Paenibacillaceae</taxon>
        <taxon>Cohnella</taxon>
    </lineage>
</organism>
<dbReference type="SUPFAM" id="SSF49373">
    <property type="entry name" value="Invasin/intimin cell-adhesion fragments"/>
    <property type="match status" value="5"/>
</dbReference>
<evidence type="ECO:0000313" key="3">
    <source>
        <dbReference type="EMBL" id="THF79130.1"/>
    </source>
</evidence>
<dbReference type="PANTHER" id="PTHR36453">
    <property type="entry name" value="SECRETED PROTEIN-RELATED"/>
    <property type="match status" value="1"/>
</dbReference>
<dbReference type="SMART" id="SM00635">
    <property type="entry name" value="BID_2"/>
    <property type="match status" value="6"/>
</dbReference>
<keyword evidence="4" id="KW-1185">Reference proteome</keyword>
<feature type="compositionally biased region" description="Basic and acidic residues" evidence="1">
    <location>
        <begin position="16"/>
        <end position="25"/>
    </location>
</feature>
<dbReference type="InterPro" id="IPR011050">
    <property type="entry name" value="Pectin_lyase_fold/virulence"/>
</dbReference>
<comment type="caution">
    <text evidence="3">The sequence shown here is derived from an EMBL/GenBank/DDBJ whole genome shotgun (WGS) entry which is preliminary data.</text>
</comment>
<feature type="region of interest" description="Disordered" evidence="1">
    <location>
        <begin position="1"/>
        <end position="25"/>
    </location>
</feature>
<dbReference type="Pfam" id="PF21231">
    <property type="entry name" value="GH141_M"/>
    <property type="match status" value="1"/>
</dbReference>